<feature type="transmembrane region" description="Helical" evidence="3">
    <location>
        <begin position="139"/>
        <end position="161"/>
    </location>
</feature>
<protein>
    <recommendedName>
        <fullName evidence="4">Gnk2-homologous domain-containing protein</fullName>
    </recommendedName>
</protein>
<keyword evidence="1" id="KW-0732">Signal</keyword>
<feature type="domain" description="Gnk2-homologous" evidence="4">
    <location>
        <begin position="280"/>
        <end position="387"/>
    </location>
</feature>
<dbReference type="PANTHER" id="PTHR32099:SF92">
    <property type="entry name" value="CYSTEINE-RICH RECEPTOR-LIKE PROTEIN KINASE 11"/>
    <property type="match status" value="1"/>
</dbReference>
<sequence length="427" mass="47115">MEVAPRYRMINPENVTSLDQFNQVLRSLLDGLRSKAASGGSLLKFATGNTSAPDFKTLYGLVQCTLDLSELQCNDCLDTIAGRIPDCCNGKEGATIEAPSCKLRYEIYRFYHPSADELTPPSNDPATTKGKDGNNTRNIIIIIVSAVVGFVILIIFISIFLRTRKFKEKFEGNFSDNGPYDNNRNLILSSLAPYVHINNGGFYNTSIGQDLNQVYALALCRGDSPSNESCNNCVKATSQSIMTQCPYQKEAFTWGDKEPPCLVRYADHSVSGILDLPPVLVEYVGNLTDLVKSNLTEFHQTWVSLMDGLVKEVSMGSSSLKFTTKKAKFNTFQKIYALMQCTPDLSLGDCDVCLRQSVAESQACCLRTIGGNVQRANCYFGWALSPFYSPHTDASPSVSTTRPQINSTVDNYNGMSTFQKYDSLVQS</sequence>
<evidence type="ECO:0000259" key="4">
    <source>
        <dbReference type="PROSITE" id="PS51473"/>
    </source>
</evidence>
<dbReference type="Proteomes" id="UP000827721">
    <property type="component" value="Unassembled WGS sequence"/>
</dbReference>
<evidence type="ECO:0000256" key="1">
    <source>
        <dbReference type="ARBA" id="ARBA00022729"/>
    </source>
</evidence>
<organism evidence="5 6">
    <name type="scientific">Xanthoceras sorbifolium</name>
    <dbReference type="NCBI Taxonomy" id="99658"/>
    <lineage>
        <taxon>Eukaryota</taxon>
        <taxon>Viridiplantae</taxon>
        <taxon>Streptophyta</taxon>
        <taxon>Embryophyta</taxon>
        <taxon>Tracheophyta</taxon>
        <taxon>Spermatophyta</taxon>
        <taxon>Magnoliopsida</taxon>
        <taxon>eudicotyledons</taxon>
        <taxon>Gunneridae</taxon>
        <taxon>Pentapetalae</taxon>
        <taxon>rosids</taxon>
        <taxon>malvids</taxon>
        <taxon>Sapindales</taxon>
        <taxon>Sapindaceae</taxon>
        <taxon>Xanthoceroideae</taxon>
        <taxon>Xanthoceras</taxon>
    </lineage>
</organism>
<keyword evidence="3" id="KW-0472">Membrane</keyword>
<proteinExistence type="predicted"/>
<dbReference type="PANTHER" id="PTHR32099">
    <property type="entry name" value="CYSTEINE-RICH REPEAT SECRETORY PROTEIN"/>
    <property type="match status" value="1"/>
</dbReference>
<evidence type="ECO:0000256" key="3">
    <source>
        <dbReference type="SAM" id="Phobius"/>
    </source>
</evidence>
<evidence type="ECO:0000313" key="6">
    <source>
        <dbReference type="Proteomes" id="UP000827721"/>
    </source>
</evidence>
<accession>A0ABQ8HXZ2</accession>
<dbReference type="CDD" id="cd23509">
    <property type="entry name" value="Gnk2-like"/>
    <property type="match status" value="3"/>
</dbReference>
<keyword evidence="3" id="KW-0812">Transmembrane</keyword>
<dbReference type="InterPro" id="IPR002902">
    <property type="entry name" value="GNK2"/>
</dbReference>
<name>A0ABQ8HXZ2_9ROSI</name>
<keyword evidence="3" id="KW-1133">Transmembrane helix</keyword>
<dbReference type="EMBL" id="JAFEMO010000006">
    <property type="protein sequence ID" value="KAH7569094.1"/>
    <property type="molecule type" value="Genomic_DNA"/>
</dbReference>
<comment type="caution">
    <text evidence="5">The sequence shown here is derived from an EMBL/GenBank/DDBJ whole genome shotgun (WGS) entry which is preliminary data.</text>
</comment>
<keyword evidence="6" id="KW-1185">Reference proteome</keyword>
<feature type="domain" description="Gnk2-homologous" evidence="4">
    <location>
        <begin position="162"/>
        <end position="270"/>
    </location>
</feature>
<gene>
    <name evidence="5" type="ORF">JRO89_XS06G0104600</name>
</gene>
<dbReference type="Pfam" id="PF01657">
    <property type="entry name" value="Stress-antifung"/>
    <property type="match status" value="3"/>
</dbReference>
<evidence type="ECO:0000256" key="2">
    <source>
        <dbReference type="ARBA" id="ARBA00022737"/>
    </source>
</evidence>
<keyword evidence="2" id="KW-0677">Repeat</keyword>
<reference evidence="5 6" key="1">
    <citation type="submission" date="2021-02" db="EMBL/GenBank/DDBJ databases">
        <title>Plant Genome Project.</title>
        <authorList>
            <person name="Zhang R.-G."/>
        </authorList>
    </citation>
    <scope>NUCLEOTIDE SEQUENCE [LARGE SCALE GENOMIC DNA]</scope>
    <source>
        <tissue evidence="5">Leaves</tissue>
    </source>
</reference>
<dbReference type="InterPro" id="IPR038408">
    <property type="entry name" value="GNK2_sf"/>
</dbReference>
<dbReference type="PROSITE" id="PS51473">
    <property type="entry name" value="GNK2"/>
    <property type="match status" value="3"/>
</dbReference>
<feature type="domain" description="Gnk2-homologous" evidence="4">
    <location>
        <begin position="3"/>
        <end position="110"/>
    </location>
</feature>
<evidence type="ECO:0000313" key="5">
    <source>
        <dbReference type="EMBL" id="KAH7569094.1"/>
    </source>
</evidence>
<dbReference type="Gene3D" id="3.30.430.20">
    <property type="entry name" value="Gnk2 domain, C-X8-C-X2-C motif"/>
    <property type="match status" value="3"/>
</dbReference>